<evidence type="ECO:0000313" key="3">
    <source>
        <dbReference type="Proteomes" id="UP000651452"/>
    </source>
</evidence>
<dbReference type="PANTHER" id="PTHR31263:SF0">
    <property type="entry name" value="CELLULASE FAMILY PROTEIN (AFU_ORTHOLOGUE AFUA_5G14560)"/>
    <property type="match status" value="1"/>
</dbReference>
<name>A0A8H7IYK7_9PLEO</name>
<feature type="signal peptide" evidence="1">
    <location>
        <begin position="1"/>
        <end position="18"/>
    </location>
</feature>
<dbReference type="PANTHER" id="PTHR31263">
    <property type="entry name" value="CELLULASE FAMILY PROTEIN (AFU_ORTHOLOGUE AFUA_5G14560)"/>
    <property type="match status" value="1"/>
</dbReference>
<evidence type="ECO:0000256" key="1">
    <source>
        <dbReference type="SAM" id="SignalP"/>
    </source>
</evidence>
<dbReference type="AlphaFoldDB" id="A0A8H7IYK7"/>
<feature type="chain" id="PRO_5034970675" evidence="1">
    <location>
        <begin position="19"/>
        <end position="407"/>
    </location>
</feature>
<evidence type="ECO:0000313" key="2">
    <source>
        <dbReference type="EMBL" id="KAF9693524.1"/>
    </source>
</evidence>
<dbReference type="InterPro" id="IPR017853">
    <property type="entry name" value="GH"/>
</dbReference>
<dbReference type="EMBL" id="RZGK01000015">
    <property type="protein sequence ID" value="KAF9693524.1"/>
    <property type="molecule type" value="Genomic_DNA"/>
</dbReference>
<protein>
    <submittedName>
        <fullName evidence="2">Uncharacterized protein</fullName>
    </submittedName>
</protein>
<keyword evidence="1" id="KW-0732">Signal</keyword>
<organism evidence="2 3">
    <name type="scientific">Ascochyta lentis</name>
    <dbReference type="NCBI Taxonomy" id="205686"/>
    <lineage>
        <taxon>Eukaryota</taxon>
        <taxon>Fungi</taxon>
        <taxon>Dikarya</taxon>
        <taxon>Ascomycota</taxon>
        <taxon>Pezizomycotina</taxon>
        <taxon>Dothideomycetes</taxon>
        <taxon>Pleosporomycetidae</taxon>
        <taxon>Pleosporales</taxon>
        <taxon>Pleosporineae</taxon>
        <taxon>Didymellaceae</taxon>
        <taxon>Ascochyta</taxon>
    </lineage>
</organism>
<gene>
    <name evidence="2" type="ORF">EKO04_008521</name>
</gene>
<proteinExistence type="predicted"/>
<dbReference type="OrthoDB" id="442731at2759"/>
<dbReference type="SUPFAM" id="SSF51445">
    <property type="entry name" value="(Trans)glycosidases"/>
    <property type="match status" value="1"/>
</dbReference>
<reference evidence="2" key="1">
    <citation type="submission" date="2018-12" db="EMBL/GenBank/DDBJ databases">
        <authorList>
            <person name="Syme R.A."/>
            <person name="Farfan-Caceres L."/>
            <person name="Lichtenzveig J."/>
        </authorList>
    </citation>
    <scope>NUCLEOTIDE SEQUENCE</scope>
    <source>
        <strain evidence="2">Al4</strain>
    </source>
</reference>
<keyword evidence="3" id="KW-1185">Reference proteome</keyword>
<sequence length="407" mass="45210">MHISNLLCAVALHAIVSAFPNVPFVTSGQWVHDSTGENFTYVGANWPGAGEVMIPEGLQYQSIASIASNIKSLNMNAVRLTFAIEMIDDIKDNGGDVTIQDAFNKALGDTNGTAVYQKVIENNPQFGPSTTRLQVYDAIAAELEKQQIYVHLDNHMSKGKWCCSTNDGNAWFGDADFDVAKWKRGLQYMAEHGKQWPNMVSIGLRNEFRKPDVAGSSLPYDWPTWYEQNIAAADVVNSANPDILIFLSGLNFDTTLQPIPWADDLGNGTKFLLTDFKYADKLVLEMHNYQNSATSCGDIEGGLWNNGFRATGEKAVNRMPVLLTEFGFTQADSSYNGVYATCLRKLMPQWKSGWMVWALGGSYYIRTGTQDYEETWGLLNHDWSAWRNSDAIEALKSMVDATLASVQ</sequence>
<accession>A0A8H7IYK7</accession>
<dbReference type="Proteomes" id="UP000651452">
    <property type="component" value="Unassembled WGS sequence"/>
</dbReference>
<reference evidence="2" key="2">
    <citation type="submission" date="2020-09" db="EMBL/GenBank/DDBJ databases">
        <title>Reference genome assembly for Australian Ascochyta lentis isolate Al4.</title>
        <authorList>
            <person name="Lee R.C."/>
            <person name="Farfan-Caceres L.M."/>
            <person name="Debler J.W."/>
            <person name="Williams A.H."/>
            <person name="Henares B.M."/>
        </authorList>
    </citation>
    <scope>NUCLEOTIDE SEQUENCE</scope>
    <source>
        <strain evidence="2">Al4</strain>
    </source>
</reference>
<comment type="caution">
    <text evidence="2">The sequence shown here is derived from an EMBL/GenBank/DDBJ whole genome shotgun (WGS) entry which is preliminary data.</text>
</comment>
<dbReference type="Gene3D" id="3.20.20.80">
    <property type="entry name" value="Glycosidases"/>
    <property type="match status" value="1"/>
</dbReference>